<dbReference type="RefSeq" id="WP_269906630.1">
    <property type="nucleotide sequence ID" value="NZ_JAPFQA010000008.1"/>
</dbReference>
<organism evidence="1 2">
    <name type="scientific">Mesorhizobium qingshengii</name>
    <dbReference type="NCBI Taxonomy" id="1165689"/>
    <lineage>
        <taxon>Bacteria</taxon>
        <taxon>Pseudomonadati</taxon>
        <taxon>Pseudomonadota</taxon>
        <taxon>Alphaproteobacteria</taxon>
        <taxon>Hyphomicrobiales</taxon>
        <taxon>Phyllobacteriaceae</taxon>
        <taxon>Mesorhizobium</taxon>
    </lineage>
</organism>
<proteinExistence type="predicted"/>
<accession>A0ABT4QXH0</accession>
<evidence type="ECO:0000313" key="1">
    <source>
        <dbReference type="EMBL" id="MCZ8546263.1"/>
    </source>
</evidence>
<comment type="caution">
    <text evidence="1">The sequence shown here is derived from an EMBL/GenBank/DDBJ whole genome shotgun (WGS) entry which is preliminary data.</text>
</comment>
<gene>
    <name evidence="1" type="ORF">OOJ09_18905</name>
</gene>
<protein>
    <submittedName>
        <fullName evidence="1">Uncharacterized protein</fullName>
    </submittedName>
</protein>
<name>A0ABT4QXH0_9HYPH</name>
<dbReference type="EMBL" id="JAPFQA010000008">
    <property type="protein sequence ID" value="MCZ8546263.1"/>
    <property type="molecule type" value="Genomic_DNA"/>
</dbReference>
<reference evidence="1" key="1">
    <citation type="submission" date="2022-11" db="EMBL/GenBank/DDBJ databases">
        <authorList>
            <person name="Coimbra C."/>
        </authorList>
    </citation>
    <scope>NUCLEOTIDE SEQUENCE</scope>
    <source>
        <strain evidence="1">Jales19</strain>
    </source>
</reference>
<keyword evidence="2" id="KW-1185">Reference proteome</keyword>
<evidence type="ECO:0000313" key="2">
    <source>
        <dbReference type="Proteomes" id="UP001152178"/>
    </source>
</evidence>
<dbReference type="Proteomes" id="UP001152178">
    <property type="component" value="Unassembled WGS sequence"/>
</dbReference>
<sequence length="66" mass="7263">MTHEPRTVTNAALDKLPLFATDLEIAIAIVGKMRPANQGVGAWGDLAGYPEYRKAEAEEERLPIQK</sequence>